<accession>A0A7W7C7D6</accession>
<dbReference type="GO" id="GO:0016787">
    <property type="term" value="F:hydrolase activity"/>
    <property type="evidence" value="ECO:0007669"/>
    <property type="project" value="UniProtKB-KW"/>
</dbReference>
<dbReference type="NCBIfam" id="TIGR01509">
    <property type="entry name" value="HAD-SF-IA-v3"/>
    <property type="match status" value="1"/>
</dbReference>
<dbReference type="InterPro" id="IPR052898">
    <property type="entry name" value="ACAD10-like"/>
</dbReference>
<dbReference type="PANTHER" id="PTHR47829">
    <property type="entry name" value="HYDROLASE, PUTATIVE (AFU_ORTHOLOGUE AFUA_1G12880)-RELATED"/>
    <property type="match status" value="1"/>
</dbReference>
<dbReference type="InterPro" id="IPR006439">
    <property type="entry name" value="HAD-SF_hydro_IA"/>
</dbReference>
<dbReference type="Proteomes" id="UP000533598">
    <property type="component" value="Unassembled WGS sequence"/>
</dbReference>
<sequence>MDLVALLVDYGGVLTDWGDDPAASEPPLLGVLRRARAAGLRTALLSNAEGPGPDPDSPFGALFDTMVLSGEVGVRKPDERVYRLTADRLGLAPGQCVFVDDLPGNVRAAAATGMVGVHHTSVARTVEELETLFALKLGG</sequence>
<name>A0A7W7C7D6_9PSEU</name>
<dbReference type="InterPro" id="IPR023214">
    <property type="entry name" value="HAD_sf"/>
</dbReference>
<protein>
    <submittedName>
        <fullName evidence="1">Epoxide hydrolase-like predicted phosphatase</fullName>
    </submittedName>
</protein>
<dbReference type="Pfam" id="PF00702">
    <property type="entry name" value="Hydrolase"/>
    <property type="match status" value="1"/>
</dbReference>
<evidence type="ECO:0000313" key="2">
    <source>
        <dbReference type="Proteomes" id="UP000533598"/>
    </source>
</evidence>
<dbReference type="RefSeq" id="WP_185001754.1">
    <property type="nucleotide sequence ID" value="NZ_BAAAUI010000022.1"/>
</dbReference>
<dbReference type="InterPro" id="IPR036412">
    <property type="entry name" value="HAD-like_sf"/>
</dbReference>
<dbReference type="EMBL" id="JACHMH010000001">
    <property type="protein sequence ID" value="MBB4675851.1"/>
    <property type="molecule type" value="Genomic_DNA"/>
</dbReference>
<proteinExistence type="predicted"/>
<comment type="caution">
    <text evidence="1">The sequence shown here is derived from an EMBL/GenBank/DDBJ whole genome shotgun (WGS) entry which is preliminary data.</text>
</comment>
<reference evidence="1 2" key="1">
    <citation type="submission" date="2020-08" db="EMBL/GenBank/DDBJ databases">
        <title>Sequencing the genomes of 1000 actinobacteria strains.</title>
        <authorList>
            <person name="Klenk H.-P."/>
        </authorList>
    </citation>
    <scope>NUCLEOTIDE SEQUENCE [LARGE SCALE GENOMIC DNA]</scope>
    <source>
        <strain evidence="1 2">DSM 44230</strain>
    </source>
</reference>
<dbReference type="SUPFAM" id="SSF56784">
    <property type="entry name" value="HAD-like"/>
    <property type="match status" value="1"/>
</dbReference>
<gene>
    <name evidence="1" type="ORF">HNR67_001969</name>
</gene>
<keyword evidence="1" id="KW-0378">Hydrolase</keyword>
<dbReference type="AlphaFoldDB" id="A0A7W7C7D6"/>
<dbReference type="Gene3D" id="3.40.50.1000">
    <property type="entry name" value="HAD superfamily/HAD-like"/>
    <property type="match status" value="1"/>
</dbReference>
<organism evidence="1 2">
    <name type="scientific">Crossiella cryophila</name>
    <dbReference type="NCBI Taxonomy" id="43355"/>
    <lineage>
        <taxon>Bacteria</taxon>
        <taxon>Bacillati</taxon>
        <taxon>Actinomycetota</taxon>
        <taxon>Actinomycetes</taxon>
        <taxon>Pseudonocardiales</taxon>
        <taxon>Pseudonocardiaceae</taxon>
        <taxon>Crossiella</taxon>
    </lineage>
</organism>
<dbReference type="PANTHER" id="PTHR47829:SF1">
    <property type="entry name" value="HAD FAMILY PHOSPHATASE"/>
    <property type="match status" value="1"/>
</dbReference>
<keyword evidence="2" id="KW-1185">Reference proteome</keyword>
<evidence type="ECO:0000313" key="1">
    <source>
        <dbReference type="EMBL" id="MBB4675851.1"/>
    </source>
</evidence>